<dbReference type="GO" id="GO:0005737">
    <property type="term" value="C:cytoplasm"/>
    <property type="evidence" value="ECO:0007669"/>
    <property type="project" value="UniProtKB-ARBA"/>
</dbReference>
<evidence type="ECO:0000313" key="6">
    <source>
        <dbReference type="Proteomes" id="UP000029060"/>
    </source>
</evidence>
<keyword evidence="3" id="KW-0808">Transferase</keyword>
<dbReference type="OrthoDB" id="9794400at2"/>
<evidence type="ECO:0000256" key="3">
    <source>
        <dbReference type="ARBA" id="ARBA00022679"/>
    </source>
</evidence>
<dbReference type="InterPro" id="IPR001537">
    <property type="entry name" value="SpoU_MeTrfase"/>
</dbReference>
<comment type="caution">
    <text evidence="5">The sequence shown here is derived from an EMBL/GenBank/DDBJ whole genome shotgun (WGS) entry which is preliminary data.</text>
</comment>
<feature type="domain" description="RNA 2-O ribose methyltransferase substrate binding" evidence="4">
    <location>
        <begin position="35"/>
        <end position="114"/>
    </location>
</feature>
<dbReference type="eggNOG" id="COG0566">
    <property type="taxonomic scope" value="Bacteria"/>
</dbReference>
<sequence>MPINAQLLDNPKSDRVRRIADLTRTKGRRKSGRFLVEGPQSVREAIRYASDVITDIYVAGDEEGIDSDVLADIAQRAIDASADLYVHTATREVIDHISPDAQGIIAVGDTDKLRAGMDAKVENAAGRPKGMRVAAFWQVRDPGNAGTVIRAADAAGCDVVVFVDDCVDMLNPKVIRSTTGSLFHIPVITMGTREFFDWMGQQGLDVWAADVYGTRKRKPERLPDVLDAMREEGRRGEGYAVLFGNEARGLNAKTIEQCQRVVTIPLYGKAESLNLATSAAVILMSLAFLR</sequence>
<dbReference type="CDD" id="cd18095">
    <property type="entry name" value="SpoU-like_rRNA-MTase"/>
    <property type="match status" value="1"/>
</dbReference>
<dbReference type="GO" id="GO:0032259">
    <property type="term" value="P:methylation"/>
    <property type="evidence" value="ECO:0007669"/>
    <property type="project" value="UniProtKB-KW"/>
</dbReference>
<dbReference type="InterPro" id="IPR029028">
    <property type="entry name" value="Alpha/beta_knot_MTases"/>
</dbReference>
<dbReference type="GO" id="GO:0008173">
    <property type="term" value="F:RNA methyltransferase activity"/>
    <property type="evidence" value="ECO:0007669"/>
    <property type="project" value="InterPro"/>
</dbReference>
<dbReference type="InterPro" id="IPR029064">
    <property type="entry name" value="Ribosomal_eL30-like_sf"/>
</dbReference>
<dbReference type="Proteomes" id="UP000029060">
    <property type="component" value="Unassembled WGS sequence"/>
</dbReference>
<dbReference type="Pfam" id="PF22435">
    <property type="entry name" value="MRM3-like_sub_bind"/>
    <property type="match status" value="1"/>
</dbReference>
<dbReference type="STRING" id="78345.BMERY_1107"/>
<dbReference type="PANTHER" id="PTHR43191:SF2">
    <property type="entry name" value="RRNA METHYLTRANSFERASE 3, MITOCHONDRIAL"/>
    <property type="match status" value="1"/>
</dbReference>
<dbReference type="Pfam" id="PF00588">
    <property type="entry name" value="SpoU_methylase"/>
    <property type="match status" value="1"/>
</dbReference>
<keyword evidence="6" id="KW-1185">Reference proteome</keyword>
<dbReference type="PANTHER" id="PTHR43191">
    <property type="entry name" value="RRNA METHYLTRANSFERASE 3"/>
    <property type="match status" value="1"/>
</dbReference>
<evidence type="ECO:0000313" key="5">
    <source>
        <dbReference type="EMBL" id="KFI71594.1"/>
    </source>
</evidence>
<dbReference type="SUPFAM" id="SSF75217">
    <property type="entry name" value="alpha/beta knot"/>
    <property type="match status" value="1"/>
</dbReference>
<evidence type="ECO:0000259" key="4">
    <source>
        <dbReference type="SMART" id="SM00967"/>
    </source>
</evidence>
<dbReference type="SUPFAM" id="SSF55315">
    <property type="entry name" value="L30e-like"/>
    <property type="match status" value="1"/>
</dbReference>
<gene>
    <name evidence="5" type="ORF">BMERY_1107</name>
</gene>
<reference evidence="5 6" key="1">
    <citation type="submission" date="2014-03" db="EMBL/GenBank/DDBJ databases">
        <title>Genomics of Bifidobacteria.</title>
        <authorList>
            <person name="Ventura M."/>
            <person name="Milani C."/>
            <person name="Lugli G.A."/>
        </authorList>
    </citation>
    <scope>NUCLEOTIDE SEQUENCE [LARGE SCALE GENOMIC DNA]</scope>
    <source>
        <strain evidence="5 6">LMG 11341</strain>
    </source>
</reference>
<dbReference type="InterPro" id="IPR013123">
    <property type="entry name" value="SpoU_subst-bd"/>
</dbReference>
<accession>A0A087BKP4</accession>
<dbReference type="GO" id="GO:0003723">
    <property type="term" value="F:RNA binding"/>
    <property type="evidence" value="ECO:0007669"/>
    <property type="project" value="InterPro"/>
</dbReference>
<dbReference type="InterPro" id="IPR051259">
    <property type="entry name" value="rRNA_Methyltransferase"/>
</dbReference>
<comment type="similarity">
    <text evidence="1">Belongs to the class IV-like SAM-binding methyltransferase superfamily. RNA methyltransferase TrmH family.</text>
</comment>
<evidence type="ECO:0000256" key="1">
    <source>
        <dbReference type="ARBA" id="ARBA00007228"/>
    </source>
</evidence>
<dbReference type="RefSeq" id="WP_033521846.1">
    <property type="nucleotide sequence ID" value="NZ_CAMGZS010000014.1"/>
</dbReference>
<evidence type="ECO:0000256" key="2">
    <source>
        <dbReference type="ARBA" id="ARBA00022603"/>
    </source>
</evidence>
<dbReference type="Gene3D" id="3.30.1330.30">
    <property type="match status" value="1"/>
</dbReference>
<proteinExistence type="inferred from homology"/>
<dbReference type="Gene3D" id="3.40.1280.10">
    <property type="match status" value="1"/>
</dbReference>
<name>A0A087BKP4_9BIFI</name>
<protein>
    <submittedName>
        <fullName evidence="5">rRNA methylase</fullName>
    </submittedName>
</protein>
<dbReference type="AlphaFoldDB" id="A0A087BKP4"/>
<organism evidence="5 6">
    <name type="scientific">Bifidobacterium merycicum</name>
    <dbReference type="NCBI Taxonomy" id="78345"/>
    <lineage>
        <taxon>Bacteria</taxon>
        <taxon>Bacillati</taxon>
        <taxon>Actinomycetota</taxon>
        <taxon>Actinomycetes</taxon>
        <taxon>Bifidobacteriales</taxon>
        <taxon>Bifidobacteriaceae</taxon>
        <taxon>Bifidobacterium</taxon>
    </lineage>
</organism>
<dbReference type="GO" id="GO:0006396">
    <property type="term" value="P:RNA processing"/>
    <property type="evidence" value="ECO:0007669"/>
    <property type="project" value="InterPro"/>
</dbReference>
<dbReference type="EMBL" id="JGZC01000001">
    <property type="protein sequence ID" value="KFI71594.1"/>
    <property type="molecule type" value="Genomic_DNA"/>
</dbReference>
<dbReference type="SMART" id="SM00967">
    <property type="entry name" value="SpoU_sub_bind"/>
    <property type="match status" value="1"/>
</dbReference>
<dbReference type="InterPro" id="IPR053888">
    <property type="entry name" value="MRM3-like_sub_bind"/>
</dbReference>
<dbReference type="InterPro" id="IPR029026">
    <property type="entry name" value="tRNA_m1G_MTases_N"/>
</dbReference>
<keyword evidence="2 5" id="KW-0489">Methyltransferase</keyword>